<reference evidence="2" key="1">
    <citation type="submission" date="2021-02" db="EMBL/GenBank/DDBJ databases">
        <title>Genome-Resolved Metagenomics of a Microbial Community Performing Photosynthetic Biological Nutrient Removal.</title>
        <authorList>
            <person name="Mcdaniel E.A."/>
        </authorList>
    </citation>
    <scope>NUCLEOTIDE SEQUENCE</scope>
    <source>
        <strain evidence="2">UWPOB_OBS1</strain>
    </source>
</reference>
<dbReference type="PANTHER" id="PTHR36833">
    <property type="entry name" value="SLR0610 PROTEIN-RELATED"/>
    <property type="match status" value="1"/>
</dbReference>
<dbReference type="EMBL" id="JAFLCK010000016">
    <property type="protein sequence ID" value="MBN8661102.1"/>
    <property type="molecule type" value="Genomic_DNA"/>
</dbReference>
<sequence length="265" mass="29513">MKLFSYLKLALAYFKLNVGIHSQYKAAFAWQFLAMVLNNCTWLAFWLIFFERFPIIKGWGRQDILTLWSLTSAGFGLSTACFYNLHNLALLIARGELDVWLTYPRNAVAHLALAKMSPTALGDLCFGYIVYLALVRPDTAHLLAFIVLTINIALVFIGFNLMRGSLGFYFAQAEAISEQWFFAMITFSTYPSCLFEGLVKLILFTLIPAGLVSGLPVEALGMKELRADLIGLSFLGALAILAAGIGIFNFGLRSYQSGNLIEMRN</sequence>
<feature type="transmembrane region" description="Helical" evidence="1">
    <location>
        <begin position="113"/>
        <end position="135"/>
    </location>
</feature>
<dbReference type="PANTHER" id="PTHR36833:SF1">
    <property type="entry name" value="INTEGRAL MEMBRANE TRANSPORT PROTEIN"/>
    <property type="match status" value="1"/>
</dbReference>
<feature type="transmembrane region" description="Helical" evidence="1">
    <location>
        <begin position="70"/>
        <end position="93"/>
    </location>
</feature>
<dbReference type="InterPro" id="IPR010390">
    <property type="entry name" value="ABC-2_transporter-like"/>
</dbReference>
<protein>
    <submittedName>
        <fullName evidence="2">ABC-2 family transporter protein</fullName>
    </submittedName>
</protein>
<accession>A0A8J7PAY3</accession>
<keyword evidence="1" id="KW-1133">Transmembrane helix</keyword>
<proteinExistence type="predicted"/>
<dbReference type="AlphaFoldDB" id="A0A8J7PAY3"/>
<dbReference type="Proteomes" id="UP000664277">
    <property type="component" value="Unassembled WGS sequence"/>
</dbReference>
<evidence type="ECO:0000313" key="3">
    <source>
        <dbReference type="Proteomes" id="UP000664277"/>
    </source>
</evidence>
<gene>
    <name evidence="2" type="ORF">J0M35_12110</name>
</gene>
<dbReference type="Pfam" id="PF06182">
    <property type="entry name" value="ABC2_membrane_6"/>
    <property type="match status" value="1"/>
</dbReference>
<evidence type="ECO:0000313" key="2">
    <source>
        <dbReference type="EMBL" id="MBN8661102.1"/>
    </source>
</evidence>
<comment type="caution">
    <text evidence="2">The sequence shown here is derived from an EMBL/GenBank/DDBJ whole genome shotgun (WGS) entry which is preliminary data.</text>
</comment>
<keyword evidence="1" id="KW-0812">Transmembrane</keyword>
<name>A0A8J7PAY3_9BACT</name>
<evidence type="ECO:0000256" key="1">
    <source>
        <dbReference type="SAM" id="Phobius"/>
    </source>
</evidence>
<keyword evidence="1" id="KW-0472">Membrane</keyword>
<feature type="transmembrane region" description="Helical" evidence="1">
    <location>
        <begin position="197"/>
        <end position="217"/>
    </location>
</feature>
<feature type="transmembrane region" description="Helical" evidence="1">
    <location>
        <begin position="229"/>
        <end position="250"/>
    </location>
</feature>
<feature type="transmembrane region" description="Helical" evidence="1">
    <location>
        <begin position="142"/>
        <end position="162"/>
    </location>
</feature>
<organism evidence="2 3">
    <name type="scientific">Candidatus Obscuribacter phosphatis</name>
    <dbReference type="NCBI Taxonomy" id="1906157"/>
    <lineage>
        <taxon>Bacteria</taxon>
        <taxon>Bacillati</taxon>
        <taxon>Candidatus Melainabacteria</taxon>
        <taxon>Candidatus Obscuribacterales</taxon>
        <taxon>Candidatus Obscuribacteraceae</taxon>
        <taxon>Candidatus Obscuribacter</taxon>
    </lineage>
</organism>
<feature type="transmembrane region" description="Helical" evidence="1">
    <location>
        <begin position="28"/>
        <end position="49"/>
    </location>
</feature>